<proteinExistence type="predicted"/>
<evidence type="ECO:0000313" key="2">
    <source>
        <dbReference type="Proteomes" id="UP000249123"/>
    </source>
</evidence>
<dbReference type="AlphaFoldDB" id="A0A062TUE3"/>
<accession>A0A062TUE3</accession>
<comment type="caution">
    <text evidence="1">The sequence shown here is derived from an EMBL/GenBank/DDBJ whole genome shotgun (WGS) entry which is preliminary data.</text>
</comment>
<dbReference type="InterPro" id="IPR037401">
    <property type="entry name" value="SnoaL-like"/>
</dbReference>
<dbReference type="OrthoDB" id="333383at2"/>
<dbReference type="RefSeq" id="WP_034829468.1">
    <property type="nucleotide sequence ID" value="NZ_AWFA01000089.1"/>
</dbReference>
<sequence length="117" mass="12934">MARPDPENFARDWVAAWNDHDLDAVLSHYADGIVFHSPRIAQVLGTGSGSIMGKPALREYWEKALAMASGLFFELDDVLTGSDAITVLYTNHRGQKAAETFVFDEDGEIFIAIAAYR</sequence>
<gene>
    <name evidence="1" type="ORF">HY3_07330</name>
</gene>
<keyword evidence="2" id="KW-1185">Reference proteome</keyword>
<dbReference type="eggNOG" id="COG4319">
    <property type="taxonomic scope" value="Bacteria"/>
</dbReference>
<dbReference type="Proteomes" id="UP000249123">
    <property type="component" value="Unassembled WGS sequence"/>
</dbReference>
<dbReference type="Pfam" id="PF12680">
    <property type="entry name" value="SnoaL_2"/>
    <property type="match status" value="1"/>
</dbReference>
<name>A0A062TUE3_9PROT</name>
<dbReference type="Gene3D" id="3.10.450.50">
    <property type="match status" value="1"/>
</dbReference>
<dbReference type="InterPro" id="IPR032710">
    <property type="entry name" value="NTF2-like_dom_sf"/>
</dbReference>
<dbReference type="STRING" id="1280941.HY2_06360"/>
<protein>
    <submittedName>
        <fullName evidence="1">Uncharacterized protein</fullName>
    </submittedName>
</protein>
<dbReference type="EMBL" id="AWFB01000003">
    <property type="protein sequence ID" value="RAN35624.1"/>
    <property type="molecule type" value="Genomic_DNA"/>
</dbReference>
<organism evidence="1 2">
    <name type="scientific">Hyphomonas pacifica</name>
    <dbReference type="NCBI Taxonomy" id="1280941"/>
    <lineage>
        <taxon>Bacteria</taxon>
        <taxon>Pseudomonadati</taxon>
        <taxon>Pseudomonadota</taxon>
        <taxon>Alphaproteobacteria</taxon>
        <taxon>Hyphomonadales</taxon>
        <taxon>Hyphomonadaceae</taxon>
        <taxon>Hyphomonas</taxon>
    </lineage>
</organism>
<dbReference type="SUPFAM" id="SSF54427">
    <property type="entry name" value="NTF2-like"/>
    <property type="match status" value="1"/>
</dbReference>
<accession>A0A328K0L0</accession>
<evidence type="ECO:0000313" key="1">
    <source>
        <dbReference type="EMBL" id="RAN35624.1"/>
    </source>
</evidence>
<reference evidence="1 2" key="1">
    <citation type="submission" date="2013-04" db="EMBL/GenBank/DDBJ databases">
        <title>Hyphomonas sp. T24B3 Genome Sequencing.</title>
        <authorList>
            <person name="Lai Q."/>
            <person name="Shao Z."/>
        </authorList>
    </citation>
    <scope>NUCLEOTIDE SEQUENCE [LARGE SCALE GENOMIC DNA]</scope>
    <source>
        <strain evidence="1 2">T24B3</strain>
    </source>
</reference>